<evidence type="ECO:0000313" key="12">
    <source>
        <dbReference type="EMBL" id="VVE03080.1"/>
    </source>
</evidence>
<comment type="similarity">
    <text evidence="1 8">Belongs to the mannose-6-phosphate isomerase type 2 family.</text>
</comment>
<dbReference type="InterPro" id="IPR006375">
    <property type="entry name" value="Man1P_GuaTrfase/Man6P_Isoase"/>
</dbReference>
<protein>
    <recommendedName>
        <fullName evidence="2">mannose-1-phosphate guanylyltransferase</fullName>
        <ecNumber evidence="2">2.7.7.13</ecNumber>
    </recommendedName>
</protein>
<accession>A0A5E4UX14</accession>
<dbReference type="Gene3D" id="2.60.120.10">
    <property type="entry name" value="Jelly Rolls"/>
    <property type="match status" value="1"/>
</dbReference>
<dbReference type="InterPro" id="IPR014710">
    <property type="entry name" value="RmlC-like_jellyroll"/>
</dbReference>
<dbReference type="Pfam" id="PF01050">
    <property type="entry name" value="MannoseP_isomer"/>
    <property type="match status" value="1"/>
</dbReference>
<evidence type="ECO:0000256" key="2">
    <source>
        <dbReference type="ARBA" id="ARBA00012387"/>
    </source>
</evidence>
<dbReference type="InterPro" id="IPR005835">
    <property type="entry name" value="NTP_transferase_dom"/>
</dbReference>
<keyword evidence="5" id="KW-0547">Nucleotide-binding</keyword>
<evidence type="ECO:0000259" key="9">
    <source>
        <dbReference type="Pfam" id="PF00483"/>
    </source>
</evidence>
<gene>
    <name evidence="12" type="ORF">PNO31109_02221</name>
</gene>
<name>A0A5E4UX14_9BURK</name>
<dbReference type="SUPFAM" id="SSF51182">
    <property type="entry name" value="RmlC-like cupins"/>
    <property type="match status" value="1"/>
</dbReference>
<keyword evidence="3 12" id="KW-0808">Transferase</keyword>
<evidence type="ECO:0000256" key="1">
    <source>
        <dbReference type="ARBA" id="ARBA00006115"/>
    </source>
</evidence>
<feature type="domain" description="Mannose-6-phosphate isomerase type II C-terminal" evidence="10">
    <location>
        <begin position="371"/>
        <end position="485"/>
    </location>
</feature>
<dbReference type="GO" id="GO:0004475">
    <property type="term" value="F:mannose-1-phosphate guanylyltransferase (GTP) activity"/>
    <property type="evidence" value="ECO:0007669"/>
    <property type="project" value="UniProtKB-EC"/>
</dbReference>
<proteinExistence type="inferred from homology"/>
<feature type="domain" description="Nucleotidyl transferase" evidence="9">
    <location>
        <begin position="23"/>
        <end position="306"/>
    </location>
</feature>
<dbReference type="InterPro" id="IPR051161">
    <property type="entry name" value="Mannose-6P_isomerase_type2"/>
</dbReference>
<keyword evidence="6" id="KW-0342">GTP-binding</keyword>
<dbReference type="CDD" id="cd02509">
    <property type="entry name" value="GDP-M1P_Guanylyltransferase"/>
    <property type="match status" value="1"/>
</dbReference>
<evidence type="ECO:0000256" key="7">
    <source>
        <dbReference type="ARBA" id="ARBA00047343"/>
    </source>
</evidence>
<dbReference type="Pfam" id="PF22640">
    <property type="entry name" value="ManC_GMP_beta-helix"/>
    <property type="match status" value="1"/>
</dbReference>
<dbReference type="NCBIfam" id="TIGR01479">
    <property type="entry name" value="GMP_PMI"/>
    <property type="match status" value="1"/>
</dbReference>
<keyword evidence="13" id="KW-1185">Reference proteome</keyword>
<evidence type="ECO:0000256" key="3">
    <source>
        <dbReference type="ARBA" id="ARBA00022679"/>
    </source>
</evidence>
<dbReference type="PANTHER" id="PTHR46390">
    <property type="entry name" value="MANNOSE-1-PHOSPHATE GUANYLYLTRANSFERASE"/>
    <property type="match status" value="1"/>
</dbReference>
<dbReference type="InterPro" id="IPR011051">
    <property type="entry name" value="RmlC_Cupin_sf"/>
</dbReference>
<dbReference type="CDD" id="cd02213">
    <property type="entry name" value="cupin_PMI_typeII_C"/>
    <property type="match status" value="1"/>
</dbReference>
<reference evidence="12 13" key="1">
    <citation type="submission" date="2019-08" db="EMBL/GenBank/DDBJ databases">
        <authorList>
            <person name="Peeters C."/>
        </authorList>
    </citation>
    <scope>NUCLEOTIDE SEQUENCE [LARGE SCALE GENOMIC DNA]</scope>
    <source>
        <strain evidence="12 13">LMG 31109</strain>
    </source>
</reference>
<sequence length="490" mass="53336">MGNENMTKNPTPTTNGQPGRLIPVILCGGAGSRLWPVSRELHPKPFIRLADGQSLIQKAFLRGASLPGVSDILVVTNGNLLFKMEDEFRELDIDGVCTSFILEPCGRNTAPAIAAAALQVAQRYGEDAQILVLAADHIIQNQAAFTAAVAEASNLAAQGKLVTFGIAPTSPETGYGYIEANQRSVVRFVEKPSEEKARHYVESGRFLWNSGMFCFTAGAMLAQMREHCADILDATALCISEQSNSMTTAGSLRVALDGDKFPAVRDESLDYAIMEKSSAVAVIPCDIGWSDIGSWTALGELSPADANGNRLQGEVLAHDTRNCTIHSDGRLVSTVGVENLVIVDTPDAVLVADKSRSQDVKHIYAELKRSGHEAHKLHRTVHRPWGTYTVLEEGNGFKIKRIEVKPGASLSLQMHYHRSEHWIVVSGMAQVVNGDREFLVNTNESTYIPAGHKHRLANPGRLPLVIIEVQSGGYLGEDDIKRFDDVYGRQ</sequence>
<evidence type="ECO:0000256" key="8">
    <source>
        <dbReference type="RuleBase" id="RU004190"/>
    </source>
</evidence>
<dbReference type="FunFam" id="3.90.550.10:FF:000046">
    <property type="entry name" value="Mannose-1-phosphate guanylyltransferase (GDP)"/>
    <property type="match status" value="1"/>
</dbReference>
<dbReference type="FunFam" id="2.60.120.10:FF:000032">
    <property type="entry name" value="Mannose-1-phosphate guanylyltransferase/mannose-6-phosphate isomerase"/>
    <property type="match status" value="1"/>
</dbReference>
<dbReference type="Pfam" id="PF00483">
    <property type="entry name" value="NTP_transferase"/>
    <property type="match status" value="1"/>
</dbReference>
<dbReference type="Proteomes" id="UP000367825">
    <property type="component" value="Unassembled WGS sequence"/>
</dbReference>
<dbReference type="InterPro" id="IPR029044">
    <property type="entry name" value="Nucleotide-diphossugar_trans"/>
</dbReference>
<dbReference type="InterPro" id="IPR001538">
    <property type="entry name" value="Man6P_isomerase-2_C"/>
</dbReference>
<dbReference type="EC" id="2.7.7.13" evidence="2"/>
<organism evidence="12 13">
    <name type="scientific">Pandoraea nosoerga</name>
    <dbReference type="NCBI Taxonomy" id="2508296"/>
    <lineage>
        <taxon>Bacteria</taxon>
        <taxon>Pseudomonadati</taxon>
        <taxon>Pseudomonadota</taxon>
        <taxon>Betaproteobacteria</taxon>
        <taxon>Burkholderiales</taxon>
        <taxon>Burkholderiaceae</taxon>
        <taxon>Pandoraea</taxon>
    </lineage>
</organism>
<evidence type="ECO:0000259" key="11">
    <source>
        <dbReference type="Pfam" id="PF22640"/>
    </source>
</evidence>
<evidence type="ECO:0000256" key="6">
    <source>
        <dbReference type="ARBA" id="ARBA00023134"/>
    </source>
</evidence>
<feature type="domain" description="MannoseP isomerase/GMP-like beta-helix" evidence="11">
    <location>
        <begin position="313"/>
        <end position="367"/>
    </location>
</feature>
<keyword evidence="4 12" id="KW-0548">Nucleotidyltransferase</keyword>
<dbReference type="AlphaFoldDB" id="A0A5E4UX14"/>
<evidence type="ECO:0000259" key="10">
    <source>
        <dbReference type="Pfam" id="PF01050"/>
    </source>
</evidence>
<dbReference type="InterPro" id="IPR054566">
    <property type="entry name" value="ManC/GMP-like_b-helix"/>
</dbReference>
<dbReference type="PANTHER" id="PTHR46390:SF1">
    <property type="entry name" value="MANNOSE-1-PHOSPHATE GUANYLYLTRANSFERASE"/>
    <property type="match status" value="1"/>
</dbReference>
<evidence type="ECO:0000256" key="5">
    <source>
        <dbReference type="ARBA" id="ARBA00022741"/>
    </source>
</evidence>
<evidence type="ECO:0000256" key="4">
    <source>
        <dbReference type="ARBA" id="ARBA00022695"/>
    </source>
</evidence>
<evidence type="ECO:0000313" key="13">
    <source>
        <dbReference type="Proteomes" id="UP000367825"/>
    </source>
</evidence>
<dbReference type="GO" id="GO:0000271">
    <property type="term" value="P:polysaccharide biosynthetic process"/>
    <property type="evidence" value="ECO:0007669"/>
    <property type="project" value="InterPro"/>
</dbReference>
<dbReference type="Gene3D" id="3.90.550.10">
    <property type="entry name" value="Spore Coat Polysaccharide Biosynthesis Protein SpsA, Chain A"/>
    <property type="match status" value="1"/>
</dbReference>
<dbReference type="InterPro" id="IPR049577">
    <property type="entry name" value="GMPP_N"/>
</dbReference>
<comment type="catalytic activity">
    <reaction evidence="7">
        <text>alpha-D-mannose 1-phosphate + GTP + H(+) = GDP-alpha-D-mannose + diphosphate</text>
        <dbReference type="Rhea" id="RHEA:15229"/>
        <dbReference type="ChEBI" id="CHEBI:15378"/>
        <dbReference type="ChEBI" id="CHEBI:33019"/>
        <dbReference type="ChEBI" id="CHEBI:37565"/>
        <dbReference type="ChEBI" id="CHEBI:57527"/>
        <dbReference type="ChEBI" id="CHEBI:58409"/>
        <dbReference type="EC" id="2.7.7.13"/>
    </reaction>
</comment>
<dbReference type="EMBL" id="CABPSC010000007">
    <property type="protein sequence ID" value="VVE03080.1"/>
    <property type="molecule type" value="Genomic_DNA"/>
</dbReference>
<dbReference type="GO" id="GO:0005525">
    <property type="term" value="F:GTP binding"/>
    <property type="evidence" value="ECO:0007669"/>
    <property type="project" value="UniProtKB-KW"/>
</dbReference>
<dbReference type="GO" id="GO:0009298">
    <property type="term" value="P:GDP-mannose biosynthetic process"/>
    <property type="evidence" value="ECO:0007669"/>
    <property type="project" value="TreeGrafter"/>
</dbReference>
<dbReference type="SUPFAM" id="SSF53448">
    <property type="entry name" value="Nucleotide-diphospho-sugar transferases"/>
    <property type="match status" value="1"/>
</dbReference>